<dbReference type="EMBL" id="FMJD01000010">
    <property type="protein sequence ID" value="SCM78033.1"/>
    <property type="molecule type" value="Genomic_DNA"/>
</dbReference>
<organism evidence="3">
    <name type="scientific">uncultured Pleomorphomonas sp</name>
    <dbReference type="NCBI Taxonomy" id="442121"/>
    <lineage>
        <taxon>Bacteria</taxon>
        <taxon>Pseudomonadati</taxon>
        <taxon>Pseudomonadota</taxon>
        <taxon>Alphaproteobacteria</taxon>
        <taxon>Hyphomicrobiales</taxon>
        <taxon>Pleomorphomonadaceae</taxon>
        <taxon>Pleomorphomonas</taxon>
        <taxon>environmental samples</taxon>
    </lineage>
</organism>
<protein>
    <recommendedName>
        <fullName evidence="2">UPF0235 protein KL86PLE_60355</fullName>
    </recommendedName>
</protein>
<dbReference type="InterPro" id="IPR036591">
    <property type="entry name" value="YggU-like_sf"/>
</dbReference>
<dbReference type="NCBIfam" id="TIGR00251">
    <property type="entry name" value="DUF167 family protein"/>
    <property type="match status" value="1"/>
</dbReference>
<accession>A0A212LKI0</accession>
<comment type="similarity">
    <text evidence="1 2">Belongs to the UPF0235 family.</text>
</comment>
<proteinExistence type="inferred from homology"/>
<dbReference type="Pfam" id="PF02594">
    <property type="entry name" value="DUF167"/>
    <property type="match status" value="1"/>
</dbReference>
<dbReference type="Gene3D" id="3.30.1200.10">
    <property type="entry name" value="YggU-like"/>
    <property type="match status" value="1"/>
</dbReference>
<dbReference type="SUPFAM" id="SSF69786">
    <property type="entry name" value="YggU-like"/>
    <property type="match status" value="1"/>
</dbReference>
<dbReference type="RefSeq" id="WP_288197789.1">
    <property type="nucleotide sequence ID" value="NZ_LT608334.1"/>
</dbReference>
<evidence type="ECO:0000313" key="3">
    <source>
        <dbReference type="EMBL" id="SCM78033.1"/>
    </source>
</evidence>
<dbReference type="SMART" id="SM01152">
    <property type="entry name" value="DUF167"/>
    <property type="match status" value="1"/>
</dbReference>
<name>A0A212LKI0_9HYPH</name>
<dbReference type="InterPro" id="IPR003746">
    <property type="entry name" value="DUF167"/>
</dbReference>
<dbReference type="HAMAP" id="MF_00634">
    <property type="entry name" value="UPF0235"/>
    <property type="match status" value="1"/>
</dbReference>
<reference evidence="3" key="1">
    <citation type="submission" date="2016-08" db="EMBL/GenBank/DDBJ databases">
        <authorList>
            <person name="Seilhamer J.J."/>
        </authorList>
    </citation>
    <scope>NUCLEOTIDE SEQUENCE</scope>
    <source>
        <strain evidence="3">86</strain>
    </source>
</reference>
<gene>
    <name evidence="3" type="ORF">KL86PLE_60355</name>
</gene>
<evidence type="ECO:0000256" key="1">
    <source>
        <dbReference type="ARBA" id="ARBA00010364"/>
    </source>
</evidence>
<sequence length="107" mass="10707">MADAPIRRDGANLLVEVRLTPRGGADRIDGMKALSDGRSVVAARVKAVPEDGKANAAVAALMAAAAGLPKSSAAVVSGSTARLKTIRLTGASAEAETRLRAACGLPS</sequence>
<evidence type="ECO:0000256" key="2">
    <source>
        <dbReference type="HAMAP-Rule" id="MF_00634"/>
    </source>
</evidence>
<dbReference type="AlphaFoldDB" id="A0A212LKI0"/>